<dbReference type="EMBL" id="CP001700">
    <property type="protein sequence ID" value="ACU72059.1"/>
    <property type="molecule type" value="Genomic_DNA"/>
</dbReference>
<evidence type="ECO:0000256" key="6">
    <source>
        <dbReference type="ARBA" id="ARBA00022801"/>
    </source>
</evidence>
<evidence type="ECO:0008006" key="14">
    <source>
        <dbReference type="Google" id="ProtNLM"/>
    </source>
</evidence>
<evidence type="ECO:0000256" key="8">
    <source>
        <dbReference type="ARBA" id="ARBA00022989"/>
    </source>
</evidence>
<dbReference type="HOGENOM" id="CLU_551923_0_0_11"/>
<dbReference type="NCBIfam" id="TIGR03919">
    <property type="entry name" value="T7SS_EccB"/>
    <property type="match status" value="1"/>
</dbReference>
<keyword evidence="7" id="KW-0067">ATP-binding</keyword>
<dbReference type="GO" id="GO:0005886">
    <property type="term" value="C:plasma membrane"/>
    <property type="evidence" value="ECO:0007669"/>
    <property type="project" value="UniProtKB-SubCell"/>
</dbReference>
<keyword evidence="6" id="KW-0378">Hydrolase</keyword>
<dbReference type="GO" id="GO:0016787">
    <property type="term" value="F:hydrolase activity"/>
    <property type="evidence" value="ECO:0007669"/>
    <property type="project" value="UniProtKB-KW"/>
</dbReference>
<evidence type="ECO:0000256" key="7">
    <source>
        <dbReference type="ARBA" id="ARBA00022840"/>
    </source>
</evidence>
<dbReference type="Pfam" id="PF05108">
    <property type="entry name" value="T7SS_ESX1_EccB"/>
    <property type="match status" value="1"/>
</dbReference>
<organism evidence="12 13">
    <name type="scientific">Catenulispora acidiphila (strain DSM 44928 / JCM 14897 / NBRC 102108 / NRRL B-24433 / ID139908)</name>
    <dbReference type="NCBI Taxonomy" id="479433"/>
    <lineage>
        <taxon>Bacteria</taxon>
        <taxon>Bacillati</taxon>
        <taxon>Actinomycetota</taxon>
        <taxon>Actinomycetes</taxon>
        <taxon>Catenulisporales</taxon>
        <taxon>Catenulisporaceae</taxon>
        <taxon>Catenulispora</taxon>
    </lineage>
</organism>
<proteinExistence type="inferred from homology"/>
<dbReference type="InterPro" id="IPR044857">
    <property type="entry name" value="T7SS_EccB_R1"/>
</dbReference>
<dbReference type="GO" id="GO:0005524">
    <property type="term" value="F:ATP binding"/>
    <property type="evidence" value="ECO:0007669"/>
    <property type="project" value="UniProtKB-KW"/>
</dbReference>
<dbReference type="RefSeq" id="WP_012787352.1">
    <property type="nucleotide sequence ID" value="NC_013131.1"/>
</dbReference>
<evidence type="ECO:0000256" key="3">
    <source>
        <dbReference type="ARBA" id="ARBA00022475"/>
    </source>
</evidence>
<dbReference type="AlphaFoldDB" id="C7Q653"/>
<comment type="subcellular location">
    <subcellularLocation>
        <location evidence="1">Cell membrane</location>
        <topology evidence="1">Single-pass membrane protein</topology>
    </subcellularLocation>
</comment>
<keyword evidence="4 11" id="KW-0812">Transmembrane</keyword>
<accession>C7Q653</accession>
<keyword evidence="13" id="KW-1185">Reference proteome</keyword>
<dbReference type="PANTHER" id="PTHR40765">
    <property type="entry name" value="ESX-2 SECRETION SYSTEM ATPASE ECCB2"/>
    <property type="match status" value="1"/>
</dbReference>
<evidence type="ECO:0000256" key="1">
    <source>
        <dbReference type="ARBA" id="ARBA00004162"/>
    </source>
</evidence>
<dbReference type="eggNOG" id="COG3266">
    <property type="taxonomic scope" value="Bacteria"/>
</dbReference>
<feature type="transmembrane region" description="Helical" evidence="11">
    <location>
        <begin position="37"/>
        <end position="57"/>
    </location>
</feature>
<evidence type="ECO:0000256" key="2">
    <source>
        <dbReference type="ARBA" id="ARBA00008149"/>
    </source>
</evidence>
<sequence>MWTERDQIQAYQFLRRRLVSALVTSDPNHPTSPHRRLVMGTVLGTVATMLTAAGFGISGMMAPSPPPDWQHTGLVILDSDGGGRYVLDNTGVLHPVTNLASARLLANGVKTVSVTTKLLGGTPRGATLGIANAPDMLPDPAGVITAPAPVACSRATSDIPKQTGPAGALLLAHTGDATASLDGMVSLPEGRALVVQTPKGDRYLITDGLKYKLADNNVMTALGYQASATLPVAASWLTTLPSGRDLALTAVPGAGGPGPRVGAVKRKVGEVLTVDNAVAGKTLYYLVLSGGLEPIPQIQAALIVADGANAAAYTDGPQQPRPVSVSDATAAPSAPAGEDTKGYPAGVPGPVTGLGASTVVCATGDGAAPAQIAVGVAVPLPQGARTVPTGAPQGGTVADEVYLPPGTAALATIHTEPTTQNNGSQQNAPVYLITDAGTKYPLTDGTARSALGYGNAAPAVLPTTALAMLPTGPALDEADAQKPVVVGN</sequence>
<dbReference type="PANTHER" id="PTHR40765:SF2">
    <property type="entry name" value="ESX-2 SECRETION SYSTEM ATPASE ECCB2"/>
    <property type="match status" value="1"/>
</dbReference>
<feature type="region of interest" description="Disordered" evidence="10">
    <location>
        <begin position="313"/>
        <end position="348"/>
    </location>
</feature>
<protein>
    <recommendedName>
        <fullName evidence="14">Type VII secretion protein EccB</fullName>
    </recommendedName>
</protein>
<evidence type="ECO:0000313" key="13">
    <source>
        <dbReference type="Proteomes" id="UP000000851"/>
    </source>
</evidence>
<keyword evidence="9 11" id="KW-0472">Membrane</keyword>
<dbReference type="GO" id="GO:0005576">
    <property type="term" value="C:extracellular region"/>
    <property type="evidence" value="ECO:0007669"/>
    <property type="project" value="TreeGrafter"/>
</dbReference>
<dbReference type="STRING" id="479433.Caci_3150"/>
<dbReference type="InParanoid" id="C7Q653"/>
<reference evidence="12 13" key="1">
    <citation type="journal article" date="2009" name="Stand. Genomic Sci.">
        <title>Complete genome sequence of Catenulispora acidiphila type strain (ID 139908).</title>
        <authorList>
            <person name="Copeland A."/>
            <person name="Lapidus A."/>
            <person name="Glavina Del Rio T."/>
            <person name="Nolan M."/>
            <person name="Lucas S."/>
            <person name="Chen F."/>
            <person name="Tice H."/>
            <person name="Cheng J.F."/>
            <person name="Bruce D."/>
            <person name="Goodwin L."/>
            <person name="Pitluck S."/>
            <person name="Mikhailova N."/>
            <person name="Pati A."/>
            <person name="Ivanova N."/>
            <person name="Mavromatis K."/>
            <person name="Chen A."/>
            <person name="Palaniappan K."/>
            <person name="Chain P."/>
            <person name="Land M."/>
            <person name="Hauser L."/>
            <person name="Chang Y.J."/>
            <person name="Jeffries C.D."/>
            <person name="Chertkov O."/>
            <person name="Brettin T."/>
            <person name="Detter J.C."/>
            <person name="Han C."/>
            <person name="Ali Z."/>
            <person name="Tindall B.J."/>
            <person name="Goker M."/>
            <person name="Bristow J."/>
            <person name="Eisen J.A."/>
            <person name="Markowitz V."/>
            <person name="Hugenholtz P."/>
            <person name="Kyrpides N.C."/>
            <person name="Klenk H.P."/>
        </authorList>
    </citation>
    <scope>NUCLEOTIDE SEQUENCE [LARGE SCALE GENOMIC DNA]</scope>
    <source>
        <strain evidence="13">DSM 44928 / JCM 14897 / NBRC 102108 / NRRL B-24433 / ID139908</strain>
    </source>
</reference>
<evidence type="ECO:0000256" key="9">
    <source>
        <dbReference type="ARBA" id="ARBA00023136"/>
    </source>
</evidence>
<evidence type="ECO:0000313" key="12">
    <source>
        <dbReference type="EMBL" id="ACU72059.1"/>
    </source>
</evidence>
<evidence type="ECO:0000256" key="10">
    <source>
        <dbReference type="SAM" id="MobiDB-lite"/>
    </source>
</evidence>
<evidence type="ECO:0000256" key="4">
    <source>
        <dbReference type="ARBA" id="ARBA00022692"/>
    </source>
</evidence>
<dbReference type="Gene3D" id="3.30.2390.20">
    <property type="entry name" value="Type VII secretion system EccB, repeat 1 domain"/>
    <property type="match status" value="1"/>
</dbReference>
<evidence type="ECO:0000256" key="5">
    <source>
        <dbReference type="ARBA" id="ARBA00022741"/>
    </source>
</evidence>
<keyword evidence="3" id="KW-1003">Cell membrane</keyword>
<comment type="similarity">
    <text evidence="2">Belongs to the EccB family.</text>
</comment>
<keyword evidence="5" id="KW-0547">Nucleotide-binding</keyword>
<dbReference type="KEGG" id="cai:Caci_3150"/>
<keyword evidence="8 11" id="KW-1133">Transmembrane helix</keyword>
<evidence type="ECO:0000256" key="11">
    <source>
        <dbReference type="SAM" id="Phobius"/>
    </source>
</evidence>
<dbReference type="InterPro" id="IPR007795">
    <property type="entry name" value="T7SS_EccB"/>
</dbReference>
<name>C7Q653_CATAD</name>
<dbReference type="InterPro" id="IPR042485">
    <property type="entry name" value="T7SS_EccB_R3"/>
</dbReference>
<dbReference type="Gene3D" id="2.40.50.910">
    <property type="entry name" value="Type VII secretion system EccB, repeat 3 domain"/>
    <property type="match status" value="1"/>
</dbReference>
<dbReference type="Proteomes" id="UP000000851">
    <property type="component" value="Chromosome"/>
</dbReference>
<gene>
    <name evidence="12" type="ordered locus">Caci_3150</name>
</gene>